<comment type="caution">
    <text evidence="1">The sequence shown here is derived from an EMBL/GenBank/DDBJ whole genome shotgun (WGS) entry which is preliminary data.</text>
</comment>
<accession>A0A164FQ65</accession>
<dbReference type="EMBL" id="LRGB01018838">
    <property type="protein sequence ID" value="KZR98032.1"/>
    <property type="molecule type" value="Genomic_DNA"/>
</dbReference>
<keyword evidence="2" id="KW-1185">Reference proteome</keyword>
<reference evidence="1 2" key="1">
    <citation type="submission" date="2016-03" db="EMBL/GenBank/DDBJ databases">
        <title>EvidentialGene: Evidence-directed Construction of Genes on Genomes.</title>
        <authorList>
            <person name="Gilbert D.G."/>
            <person name="Choi J.-H."/>
            <person name="Mockaitis K."/>
            <person name="Colbourne J."/>
            <person name="Pfrender M."/>
        </authorList>
    </citation>
    <scope>NUCLEOTIDE SEQUENCE [LARGE SCALE GENOMIC DNA]</scope>
    <source>
        <strain evidence="1 2">Xinb3</strain>
        <tissue evidence="1">Complete organism</tissue>
    </source>
</reference>
<organism evidence="1 2">
    <name type="scientific">Daphnia magna</name>
    <dbReference type="NCBI Taxonomy" id="35525"/>
    <lineage>
        <taxon>Eukaryota</taxon>
        <taxon>Metazoa</taxon>
        <taxon>Ecdysozoa</taxon>
        <taxon>Arthropoda</taxon>
        <taxon>Crustacea</taxon>
        <taxon>Branchiopoda</taxon>
        <taxon>Diplostraca</taxon>
        <taxon>Cladocera</taxon>
        <taxon>Anomopoda</taxon>
        <taxon>Daphniidae</taxon>
        <taxon>Daphnia</taxon>
    </lineage>
</organism>
<dbReference type="Proteomes" id="UP000076858">
    <property type="component" value="Unassembled WGS sequence"/>
</dbReference>
<evidence type="ECO:0000313" key="2">
    <source>
        <dbReference type="Proteomes" id="UP000076858"/>
    </source>
</evidence>
<feature type="non-terminal residue" evidence="1">
    <location>
        <position position="1"/>
    </location>
</feature>
<sequence length="41" mass="4465">GKSANQQPQNPCIRPVTKLCVMATAKEQDVYVESEKIGSSE</sequence>
<evidence type="ECO:0000313" key="1">
    <source>
        <dbReference type="EMBL" id="KZR98032.1"/>
    </source>
</evidence>
<gene>
    <name evidence="1" type="ORF">APZ42_006754</name>
</gene>
<proteinExistence type="predicted"/>
<dbReference type="AlphaFoldDB" id="A0A164FQ65"/>
<name>A0A164FQ65_9CRUS</name>
<protein>
    <submittedName>
        <fullName evidence="1">Uncharacterized protein</fullName>
    </submittedName>
</protein>